<feature type="domain" description="Death" evidence="17">
    <location>
        <begin position="3604"/>
        <end position="3688"/>
    </location>
</feature>
<feature type="repeat" description="ANK" evidence="15">
    <location>
        <begin position="474"/>
        <end position="506"/>
    </location>
</feature>
<name>A0A6P8UAQ2_GYMAC</name>
<feature type="repeat" description="ANK" evidence="15">
    <location>
        <begin position="705"/>
        <end position="737"/>
    </location>
</feature>
<feature type="repeat" description="ANK" evidence="15">
    <location>
        <begin position="507"/>
        <end position="539"/>
    </location>
</feature>
<keyword evidence="5" id="KW-0597">Phosphoprotein</keyword>
<feature type="region of interest" description="Disordered" evidence="16">
    <location>
        <begin position="3926"/>
        <end position="4138"/>
    </location>
</feature>
<feature type="repeat" description="ANK" evidence="15">
    <location>
        <begin position="672"/>
        <end position="704"/>
    </location>
</feature>
<feature type="compositionally biased region" description="Polar residues" evidence="16">
    <location>
        <begin position="3070"/>
        <end position="3095"/>
    </location>
</feature>
<feature type="repeat" description="ANK" evidence="15">
    <location>
        <begin position="738"/>
        <end position="770"/>
    </location>
</feature>
<feature type="region of interest" description="Disordered" evidence="16">
    <location>
        <begin position="2933"/>
        <end position="3009"/>
    </location>
</feature>
<evidence type="ECO:0000256" key="13">
    <source>
        <dbReference type="ARBA" id="ARBA00024012"/>
    </source>
</evidence>
<evidence type="ECO:0000256" key="5">
    <source>
        <dbReference type="ARBA" id="ARBA00022553"/>
    </source>
</evidence>
<evidence type="ECO:0000313" key="20">
    <source>
        <dbReference type="RefSeq" id="XP_034073924.1"/>
    </source>
</evidence>
<feature type="compositionally biased region" description="Polar residues" evidence="16">
    <location>
        <begin position="2848"/>
        <end position="2859"/>
    </location>
</feature>
<feature type="compositionally biased region" description="Low complexity" evidence="16">
    <location>
        <begin position="3538"/>
        <end position="3557"/>
    </location>
</feature>
<feature type="compositionally biased region" description="Polar residues" evidence="16">
    <location>
        <begin position="3723"/>
        <end position="3732"/>
    </location>
</feature>
<feature type="domain" description="ZU5" evidence="18">
    <location>
        <begin position="1172"/>
        <end position="1319"/>
    </location>
</feature>
<dbReference type="InterPro" id="IPR011029">
    <property type="entry name" value="DEATH-like_dom_sf"/>
</dbReference>
<dbReference type="InterPro" id="IPR002110">
    <property type="entry name" value="Ankyrin_rpt"/>
</dbReference>
<feature type="region of interest" description="Disordered" evidence="16">
    <location>
        <begin position="2604"/>
        <end position="2769"/>
    </location>
</feature>
<keyword evidence="8 15" id="KW-0040">ANK repeat</keyword>
<dbReference type="PANTHER" id="PTHR24123">
    <property type="entry name" value="ANKYRIN REPEAT-CONTAINING"/>
    <property type="match status" value="1"/>
</dbReference>
<evidence type="ECO:0000256" key="4">
    <source>
        <dbReference type="ARBA" id="ARBA00022490"/>
    </source>
</evidence>
<reference evidence="20" key="1">
    <citation type="submission" date="2025-08" db="UniProtKB">
        <authorList>
            <consortium name="RefSeq"/>
        </authorList>
    </citation>
    <scope>IDENTIFICATION</scope>
</reference>
<dbReference type="FunFam" id="2.60.40.2660:FF:000001">
    <property type="entry name" value="Ankyrin-3 isoform 2"/>
    <property type="match status" value="1"/>
</dbReference>
<evidence type="ECO:0000256" key="2">
    <source>
        <dbReference type="ARBA" id="ARBA00004371"/>
    </source>
</evidence>
<feature type="compositionally biased region" description="Low complexity" evidence="16">
    <location>
        <begin position="4087"/>
        <end position="4096"/>
    </location>
</feature>
<feature type="compositionally biased region" description="Basic and acidic residues" evidence="16">
    <location>
        <begin position="2092"/>
        <end position="2111"/>
    </location>
</feature>
<dbReference type="GeneID" id="117547361"/>
<dbReference type="GO" id="GO:0045211">
    <property type="term" value="C:postsynaptic membrane"/>
    <property type="evidence" value="ECO:0007669"/>
    <property type="project" value="UniProtKB-SubCell"/>
</dbReference>
<feature type="compositionally biased region" description="Polar residues" evidence="16">
    <location>
        <begin position="1686"/>
        <end position="1699"/>
    </location>
</feature>
<protein>
    <submittedName>
        <fullName evidence="20">Ankyrin-3-like isoform X30</fullName>
    </submittedName>
</protein>
<dbReference type="Gene3D" id="1.10.533.10">
    <property type="entry name" value="Death Domain, Fas"/>
    <property type="match status" value="1"/>
</dbReference>
<feature type="compositionally biased region" description="Low complexity" evidence="16">
    <location>
        <begin position="3316"/>
        <end position="3335"/>
    </location>
</feature>
<feature type="compositionally biased region" description="Acidic residues" evidence="16">
    <location>
        <begin position="4031"/>
        <end position="4041"/>
    </location>
</feature>
<dbReference type="PROSITE" id="PS50088">
    <property type="entry name" value="ANK_REPEAT"/>
    <property type="match status" value="21"/>
</dbReference>
<organism evidence="19 20">
    <name type="scientific">Gymnodraco acuticeps</name>
    <name type="common">Antarctic dragonfish</name>
    <dbReference type="NCBI Taxonomy" id="8218"/>
    <lineage>
        <taxon>Eukaryota</taxon>
        <taxon>Metazoa</taxon>
        <taxon>Chordata</taxon>
        <taxon>Craniata</taxon>
        <taxon>Vertebrata</taxon>
        <taxon>Euteleostomi</taxon>
        <taxon>Actinopterygii</taxon>
        <taxon>Neopterygii</taxon>
        <taxon>Teleostei</taxon>
        <taxon>Neoteleostei</taxon>
        <taxon>Acanthomorphata</taxon>
        <taxon>Eupercaria</taxon>
        <taxon>Perciformes</taxon>
        <taxon>Notothenioidei</taxon>
        <taxon>Bathydraconidae</taxon>
        <taxon>Gymnodraco</taxon>
    </lineage>
</organism>
<dbReference type="GO" id="GO:0005764">
    <property type="term" value="C:lysosome"/>
    <property type="evidence" value="ECO:0007669"/>
    <property type="project" value="UniProtKB-SubCell"/>
</dbReference>
<dbReference type="InterPro" id="IPR036770">
    <property type="entry name" value="Ankyrin_rpt-contain_sf"/>
</dbReference>
<sequence>MAHAASQLKKKADENINAVEDEKEKKKAARKRSRELKKKTDINACYLRSARAGNLEKALDYLKNGVDINICNQNGLNALHLASKEGHVEVVAELIKHGANVDAATKKGNTALHIASLAGQNDVVKELVTHSANVNAQSQNGFTPLYMAAQENHMDVVHYLLDHGSSQSIATEDGFTPLAVALQQGHEQVVSLLLENDTKGKVRLPALHIAARKDDTKAAALLLQNDHNADVESKMMVNRATESGFTPLHIAAHYGNINVATLLMNRGAAVDFKARNDITPLHVASKRGNGNMVRLLLERGSKIDARTKDGLTPLHCGARSGHEQVVEMLLDRGAPILSKTKNGLSPLHMATQGDHLNCVQLLLHHEVPVDDVTNDYLTALHVAAHCGHYKVAKVIVDKKANPNAKALNGFTPLHIACKKNRVKVMELLLKHGASIQAVTESGLTPIHVAAFMGHDNIVHQLINHGASPNTSNVRGETALHMAARAGQSNVVKYLIQNGARVDAKAKDDQTPLHISSRLGKPDIVHQLLTNGAFPDAITSSGYTPLHLAAREGHRDIATALLDQGASLGIITKKGFTPLHVAAKYGKIEVANLLLQKNAPADAAGKSGLTPLHVAAHYDNQKVALLLLNQGASPHAAAKNGYTPLHIAAKKNQMEITTTLLEYGASTNTVTRQGITPLHLASQEGNVDIVTLLLARDAPINMGNKSGLTPLHLAAQEDKVNVAEVLVNQGATLDPETKLGYTPLHVACHYGNVKMVNFLLKNQAKVNAKTKNGYTPLHQASQQGHTHIINLLLHQGASPNELTANGNSALSIARRLGYISVVDTLKVVTEETLTTQTVTEKHKMNVPETMNEVLDMSDDDVCKANVPEMITEDYISDVEEEMDVGNICISYSCDDAMTGDTDKYLAPQDLRELGDDSLPQEGYMGFSVGARSQSLRSFSSDRSNTLNRSSFTRDSMMIEEMLAPGKDMHLAVAKDCDNDSLRRYSWTPDAHDNVNIVSLPIHSGFSSPLPQYDSRFLVSFMVDARGGSMRGSRHNGMRIIIPPRKCTAPTRITCRLVKRHKLATPPPMVEGEGLASRLVEVGPAGAQFLGPVIVEIPHFGSMRGQERELILLRSENGESWKEHVYDYKTDDLRQLLSGMDEELDSPEELERKRICRIITKDFPQYFAVVSRIRQETNQMGPEGGTLCSRSVPLVQASFPEGALTKKIKVGLQAQPAPDDTVKKILGNRATFSPIVTVEPRRRKFHKPITMTIPVPPLSGEGLTNGYKGDCTPCLRLLCSITGGTSPAQWEDITGTTPLTFVNDCVSFTTNVSARFWLADCHQIPETVGLAMQLYRELICVPYMAKFVVFAKTNDPMESRLRCFCMTDDKVDKTLEQQENFEEVARSKDIEVLEGRPIYVDCYGNVAPLTKGGQQLVLNFYAFKENRLPFCVKVRDPSQEPCGRLTFLKECKTIKGLPQTAVCNLNITLPAVKKEMESDAEDETEKPERRHTFASLALRKRYSYLAEPALKTAVEQRSTTARTLPAGYPHKPVFPTRHYPPWSTAPITVPGQTRPVGVGCSLTCTDSPAGSPAASPLKTSWPLSSPSPACAATIRTTLGAPPPPPPTQVKPVDDNVFSSPIRSYRTMPSPIKTVVQLGQYPVQGSASFVSSGSPCKLATDPASIKNLASAYTSRTSPLHSIPNGSVPERSSASLTAPASPKSSYNLYNSNLPFKTALGSTIVTDSSVKSMSGLSSLKTSVDSTLASRGGRTSLSSLSSTGQTTIASSELSTMNGSVSPIKYPSSSSTPSSPSSRNLSERSSSLQERIQATTQAATSGVSAAINEAIDSCSVSGYGTIRSLSTSRRSATASSAYVSLRSVAASSSLAVSSNTLTVPVFSLVIPETPVKPGPGSLKMALPDSSRASSSFSSSLSSCVTGSKIKSQLKSPPFITPPIIHPTGTSNQEILKDVADMKEDLIRMTAILQIDTQTAAKTVQTSQTGTPKETKLEDEEPFTLVEKVKEDLVKVCRLLQKDIKTESRVNAGKDRASEDEWEEFSKDEIEEAQSCALSDNYPPFEENTLLLKPQSISSKDLQLSKVVDYLTNDIGASSLSRMAELKSRHEEEAKREGEEKQKRVLKPSMSIQEHKLKMPPPVSGMLRSPSEKDLSKLSESSYQGSDTILESPEDLSHEQDKSPLSDSGFETRSEKTPSAPQSAESTGPKPLFTDLPIPPSVTETRTEAVHMRGFEQLDDPSGPILIEEAACAFPSLEPDAASMSSMKALQMKIPEENKSVCLKEETHITTTTRMVYHKPQLTDCAEMIEEGMSVRDIMKAFQSGRDPSKDLAGLFEHTASQDSVKGDELTPRFLDRDIKSKPKVERIIEVHIEKGHSTAEPTEVIIRETKKHPELYVYKGDHGIKELTDDYEAQQEEEELTVEESLPSFLDTSRVNTPVSQEEDSRPNSAQLIADDSYKALKLLSQNSIEYCDDELSEIRGESYRFAEKMLLSEKLETSSLSHSDTEDSAIVTDKKRHQVSEESCSRGTESQQHGSPKREFASKSSKDGSPISGTFVQRDEPSQFDKVTVLHYSTEQGSPKHAVWMRFTEDKHDRSRDKLLYEDRVDQTVKEAEEKLSEVSQFFRDKTEKLNDELQSPEKKPVRREPKEPRSWPSSACSTPEKILQKPKAEEGFNKSKLKEPSVGKMFDRTTTTENKSSSLPSSPQKSKLPHSSEDKIKPQTKTSESEPSSPSNVKSTSKVSAVRMKFESEAQKQTQSSPTKVPPPVQPKPSVKKLQDSKLPVYQFFTGGTTSKVCETLEEVTPAMDIEKDTCAATDSKAALKSPTSKAPKQTRDKSPNKNIAEPPLQRQICETESHKATTQGKDISSAVTRDIKESNKSQKVQAAVVHNNTKLLEKNGDATKCQQVTKTESASKEAIAEILRKDTEEILNKNLRKKTESQIPVRLPSTLDNDLTKKQTKPSQIPTLSKSKIQTSPVTTPIKTDENRTFEILDNAPRDSNSNNLSSPRDTLEKVITPPTTTTTKDNFKGIKTLPVYVSVQVGRQAEREAKGALYTVKQKSNLALSPISPDDDTLEQVSFIDSSGKSPLTPETPSSEEVSYDLTTKSPDGFMGFMLGQPSPIMEVSEESEEDNQSKVVFSFKEALQESKTSAHSTQADLANANEQESKDNDNQQEVVDDSNQQETEANGKYDRMTEHEHQEVSKDKGIAYIEFPPPPPLDSSSEKSDGERKGSCASSDTETEMMEVNLQEEHDKHLLTEPIIRIQPPSPVSPGEDDSQSNDKEEDDDGSIFQPIPCKKLSFKGAEDEEKRKEKEKASIPQKNDKNGNNKESNGETNGSNGSNGCKGSNGKGEEYDYEQNGNDQSITDCSIATTAEFSHDTDATEIDSLDGYELQDEDDGLCEQADLHLFGLPDSRRDVWATDTFRSTDRSFPPTKLEVIEEEKTPEECQKDTFKNDSPPNGGSPDGVSKDGVNGQEQNKSDKEGFSDTYFSYKLEEEFNSPFKTVATKGLDFDPWSSKGGEEEVVDMGGTQGSNGEPKPFGLAVDDQSQATTPDTTPARTPTDDSTPTSEPNPFPFHEGKMFEMTRSGAIDMSKRDMVEERLQFFQIGPQSPCERTDLRMAIVADHLGLSWTELAREMDFSVDEINFIRVENPNSLTAQSFMLLKKWVYRDGKNATTDALTAVLTKINRLDIVTLLEGPIFDYGNISGTRCFADDNAVFPDQSDGYDNIDLELQTPTELNSQPLTPLRPDDFFSEGEASADSPSKITLTRPSDLSLTQTTSTSSSDPPTVAPGPTSSVAQPPIVGAEDTALTSGEVEISKEEKTGLVYYDRPDNDRRAVEQSGKGPQGYAEALEEELKAEEQGVLERQGEDAASETPHGNGRHEEEEEEEEEEEMTPERLQSLLDDIKLEGGLEDEEMTEERMNAILDQLHQAEKDVCSVPGWRNETSGATAESAAPGLSPGTEDGSPDSLADSLEQPPAKANRQNGGHIDTVRDGKEKEAKRKGSQEDSSTAGPSGGREEGGERSQHKVQGEKARNIPGESVTEEQFTDEDGNLVTRKVIRKVVRRVYNTAERRESEGDIITEDGAGVGGGGDGVATGGADAASSSGSKGGKSKKRGKRSRHANKAEKSGEKTEPGDSANKKQGKKSQS</sequence>
<evidence type="ECO:0000259" key="18">
    <source>
        <dbReference type="PROSITE" id="PS51145"/>
    </source>
</evidence>
<feature type="compositionally biased region" description="Polar residues" evidence="16">
    <location>
        <begin position="3749"/>
        <end position="3758"/>
    </location>
</feature>
<feature type="compositionally biased region" description="Polar residues" evidence="16">
    <location>
        <begin position="2419"/>
        <end position="2429"/>
    </location>
</feature>
<feature type="repeat" description="ANK" evidence="15">
    <location>
        <begin position="639"/>
        <end position="671"/>
    </location>
</feature>
<evidence type="ECO:0000256" key="1">
    <source>
        <dbReference type="ARBA" id="ARBA00004245"/>
    </source>
</evidence>
<dbReference type="Pfam" id="PF00531">
    <property type="entry name" value="Death"/>
    <property type="match status" value="1"/>
</dbReference>
<feature type="region of interest" description="Disordered" evidence="16">
    <location>
        <begin position="3499"/>
        <end position="3568"/>
    </location>
</feature>
<evidence type="ECO:0000256" key="11">
    <source>
        <dbReference type="ARBA" id="ARBA00023228"/>
    </source>
</evidence>
<comment type="subcellular location">
    <subcellularLocation>
        <location evidence="13">Cell membrane</location>
        <location evidence="13">Sarcolemma</location>
        <location evidence="13">T-tubule</location>
    </subcellularLocation>
    <subcellularLocation>
        <location evidence="1">Cytoplasm</location>
        <location evidence="1">Cytoskeleton</location>
    </subcellularLocation>
    <subcellularLocation>
        <location evidence="2">Lysosome</location>
    </subcellularLocation>
    <subcellularLocation>
        <location evidence="14">Postsynaptic cell membrane</location>
    </subcellularLocation>
</comment>
<dbReference type="GO" id="GO:0072659">
    <property type="term" value="P:protein localization to plasma membrane"/>
    <property type="evidence" value="ECO:0007669"/>
    <property type="project" value="UniProtKB-ARBA"/>
</dbReference>
<feature type="repeat" description="ANK" evidence="15">
    <location>
        <begin position="441"/>
        <end position="473"/>
    </location>
</feature>
<feature type="repeat" description="ANK" evidence="15">
    <location>
        <begin position="375"/>
        <end position="407"/>
    </location>
</feature>
<feature type="compositionally biased region" description="Low complexity" evidence="16">
    <location>
        <begin position="1773"/>
        <end position="1800"/>
    </location>
</feature>
<feature type="compositionally biased region" description="Low complexity" evidence="16">
    <location>
        <begin position="2716"/>
        <end position="2731"/>
    </location>
</feature>
<dbReference type="FunFam" id="1.25.40.20:FF:000003">
    <property type="entry name" value="Ankyrin, isoform B"/>
    <property type="match status" value="1"/>
</dbReference>
<feature type="compositionally biased region" description="Basic and acidic residues" evidence="16">
    <location>
        <begin position="2604"/>
        <end position="2640"/>
    </location>
</feature>
<gene>
    <name evidence="20" type="primary">LOC117547361</name>
</gene>
<feature type="repeat" description="ANK" evidence="15">
    <location>
        <begin position="342"/>
        <end position="374"/>
    </location>
</feature>
<evidence type="ECO:0000313" key="19">
    <source>
        <dbReference type="Proteomes" id="UP000515161"/>
    </source>
</evidence>
<dbReference type="Proteomes" id="UP000515161">
    <property type="component" value="Unplaced"/>
</dbReference>
<dbReference type="InterPro" id="IPR037971">
    <property type="entry name" value="Ank3_Death"/>
</dbReference>
<dbReference type="PROSITE" id="PS50297">
    <property type="entry name" value="ANK_REP_REGION"/>
    <property type="match status" value="21"/>
</dbReference>
<feature type="region of interest" description="Disordered" evidence="16">
    <location>
        <begin position="1737"/>
        <end position="1808"/>
    </location>
</feature>
<feature type="compositionally biased region" description="Polar residues" evidence="16">
    <location>
        <begin position="2986"/>
        <end position="2997"/>
    </location>
</feature>
<keyword evidence="9" id="KW-0472">Membrane</keyword>
<feature type="compositionally biased region" description="Polar residues" evidence="16">
    <location>
        <begin position="3161"/>
        <end position="3174"/>
    </location>
</feature>
<feature type="repeat" description="ANK" evidence="15">
    <location>
        <begin position="771"/>
        <end position="803"/>
    </location>
</feature>
<feature type="domain" description="ZU5" evidence="18">
    <location>
        <begin position="1015"/>
        <end position="1170"/>
    </location>
</feature>
<feature type="compositionally biased region" description="Basic residues" evidence="16">
    <location>
        <begin position="26"/>
        <end position="35"/>
    </location>
</feature>
<dbReference type="InterPro" id="IPR051165">
    <property type="entry name" value="Multifunctional_ANK_Repeat"/>
</dbReference>
<feature type="repeat" description="ANK" evidence="15">
    <location>
        <begin position="309"/>
        <end position="341"/>
    </location>
</feature>
<dbReference type="Gene3D" id="2.60.40.2660">
    <property type="match status" value="1"/>
</dbReference>
<dbReference type="Gene3D" id="1.25.40.20">
    <property type="entry name" value="Ankyrin repeat-containing domain"/>
    <property type="match status" value="3"/>
</dbReference>
<evidence type="ECO:0000256" key="14">
    <source>
        <dbReference type="ARBA" id="ARBA00034100"/>
    </source>
</evidence>
<feature type="compositionally biased region" description="Basic and acidic residues" evidence="16">
    <location>
        <begin position="3812"/>
        <end position="3827"/>
    </location>
</feature>
<feature type="repeat" description="ANK" evidence="15">
    <location>
        <begin position="140"/>
        <end position="172"/>
    </location>
</feature>
<feature type="compositionally biased region" description="Basic and acidic residues" evidence="16">
    <location>
        <begin position="2653"/>
        <end position="2678"/>
    </location>
</feature>
<keyword evidence="12" id="KW-0628">Postsynaptic cell membrane</keyword>
<accession>A0A6P8UAQ2</accession>
<feature type="compositionally biased region" description="Basic and acidic residues" evidence="16">
    <location>
        <begin position="3210"/>
        <end position="3220"/>
    </location>
</feature>
<dbReference type="SUPFAM" id="SSF48403">
    <property type="entry name" value="Ankyrin repeat"/>
    <property type="match status" value="3"/>
</dbReference>
<dbReference type="FunFam" id="1.25.40.20:FF:000001">
    <property type="entry name" value="Ankyrin-2 isoform 2"/>
    <property type="match status" value="1"/>
</dbReference>
<dbReference type="InterPro" id="IPR000906">
    <property type="entry name" value="ZU5_dom"/>
</dbReference>
<dbReference type="InterPro" id="IPR040745">
    <property type="entry name" value="Ankyrin_UPA"/>
</dbReference>
<keyword evidence="3" id="KW-1003">Cell membrane</keyword>
<feature type="compositionally biased region" description="Acidic residues" evidence="16">
    <location>
        <begin position="3261"/>
        <end position="3276"/>
    </location>
</feature>
<feature type="compositionally biased region" description="Basic and acidic residues" evidence="16">
    <location>
        <begin position="3175"/>
        <end position="3195"/>
    </location>
</feature>
<dbReference type="Pfam" id="PF17809">
    <property type="entry name" value="UPA_2"/>
    <property type="match status" value="1"/>
</dbReference>
<feature type="compositionally biased region" description="Low complexity" evidence="16">
    <location>
        <begin position="2686"/>
        <end position="2697"/>
    </location>
</feature>
<feature type="region of interest" description="Disordered" evidence="16">
    <location>
        <begin position="3070"/>
        <end position="3354"/>
    </location>
</feature>
<feature type="compositionally biased region" description="Polar residues" evidence="16">
    <location>
        <begin position="2949"/>
        <end position="2970"/>
    </location>
</feature>
<feature type="repeat" description="ANK" evidence="15">
    <location>
        <begin position="540"/>
        <end position="572"/>
    </location>
</feature>
<dbReference type="Pfam" id="PF00791">
    <property type="entry name" value="ZU5"/>
    <property type="match status" value="1"/>
</dbReference>
<evidence type="ECO:0000256" key="3">
    <source>
        <dbReference type="ARBA" id="ARBA00022475"/>
    </source>
</evidence>
<evidence type="ECO:0000256" key="7">
    <source>
        <dbReference type="ARBA" id="ARBA00023018"/>
    </source>
</evidence>
<feature type="compositionally biased region" description="Basic residues" evidence="16">
    <location>
        <begin position="4100"/>
        <end position="4112"/>
    </location>
</feature>
<feature type="compositionally biased region" description="Basic and acidic residues" evidence="16">
    <location>
        <begin position="4006"/>
        <end position="4024"/>
    </location>
</feature>
<dbReference type="InterPro" id="IPR000488">
    <property type="entry name" value="Death_dom"/>
</dbReference>
<dbReference type="SMART" id="SM00248">
    <property type="entry name" value="ANK"/>
    <property type="match status" value="22"/>
</dbReference>
<feature type="repeat" description="ANK" evidence="15">
    <location>
        <begin position="276"/>
        <end position="308"/>
    </location>
</feature>
<evidence type="ECO:0000256" key="9">
    <source>
        <dbReference type="ARBA" id="ARBA00023136"/>
    </source>
</evidence>
<feature type="region of interest" description="Disordered" evidence="16">
    <location>
        <begin position="3413"/>
        <end position="3473"/>
    </location>
</feature>
<dbReference type="FunFam" id="2.60.220.30:FF:000001">
    <property type="entry name" value="Ankyrin-3 isoform 2"/>
    <property type="match status" value="1"/>
</dbReference>
<dbReference type="PANTHER" id="PTHR24123:SF74">
    <property type="entry name" value="ANKYRIN 3"/>
    <property type="match status" value="1"/>
</dbReference>
<feature type="region of interest" description="Disordered" evidence="16">
    <location>
        <begin position="3723"/>
        <end position="3791"/>
    </location>
</feature>
<evidence type="ECO:0000256" key="12">
    <source>
        <dbReference type="ARBA" id="ARBA00023257"/>
    </source>
</evidence>
<feature type="repeat" description="ANK" evidence="15">
    <location>
        <begin position="408"/>
        <end position="440"/>
    </location>
</feature>
<dbReference type="FunFam" id="2.60.220.30:FF:000002">
    <property type="entry name" value="Ankyrin-3 isoform 2"/>
    <property type="match status" value="1"/>
</dbReference>
<feature type="region of interest" description="Disordered" evidence="16">
    <location>
        <begin position="2091"/>
        <end position="2207"/>
    </location>
</feature>
<feature type="compositionally biased region" description="Basic and acidic residues" evidence="16">
    <location>
        <begin position="3291"/>
        <end position="3315"/>
    </location>
</feature>
<dbReference type="SMART" id="SM00218">
    <property type="entry name" value="ZU5"/>
    <property type="match status" value="1"/>
</dbReference>
<dbReference type="RefSeq" id="XP_034073924.1">
    <property type="nucleotide sequence ID" value="XM_034218033.1"/>
</dbReference>
<dbReference type="Pfam" id="PF13637">
    <property type="entry name" value="Ank_4"/>
    <property type="match status" value="4"/>
</dbReference>
<feature type="compositionally biased region" description="Basic and acidic residues" evidence="16">
    <location>
        <begin position="3425"/>
        <end position="3442"/>
    </location>
</feature>
<dbReference type="CDD" id="cd08803">
    <property type="entry name" value="Death_ank3"/>
    <property type="match status" value="1"/>
</dbReference>
<proteinExistence type="predicted"/>
<feature type="repeat" description="ANK" evidence="15">
    <location>
        <begin position="107"/>
        <end position="139"/>
    </location>
</feature>
<feature type="region of interest" description="Disordered" evidence="16">
    <location>
        <begin position="2411"/>
        <end position="2438"/>
    </location>
</feature>
<feature type="compositionally biased region" description="Basic and acidic residues" evidence="16">
    <location>
        <begin position="4113"/>
        <end position="4124"/>
    </location>
</feature>
<evidence type="ECO:0000256" key="8">
    <source>
        <dbReference type="ARBA" id="ARBA00023043"/>
    </source>
</evidence>
<keyword evidence="7" id="KW-0770">Synapse</keyword>
<feature type="repeat" description="ANK" evidence="15">
    <location>
        <begin position="74"/>
        <end position="106"/>
    </location>
</feature>
<keyword evidence="6" id="KW-0677">Repeat</keyword>
<feature type="compositionally biased region" description="Basic and acidic residues" evidence="16">
    <location>
        <begin position="10"/>
        <end position="25"/>
    </location>
</feature>
<dbReference type="Gene3D" id="2.60.220.30">
    <property type="match status" value="2"/>
</dbReference>
<keyword evidence="4" id="KW-0963">Cytoplasm</keyword>
<feature type="repeat" description="ANK" evidence="15">
    <location>
        <begin position="606"/>
        <end position="638"/>
    </location>
</feature>
<feature type="repeat" description="ANK" evidence="15">
    <location>
        <begin position="243"/>
        <end position="275"/>
    </location>
</feature>
<feature type="region of interest" description="Disordered" evidence="16">
    <location>
        <begin position="1672"/>
        <end position="1699"/>
    </location>
</feature>
<feature type="compositionally biased region" description="Polar residues" evidence="16">
    <location>
        <begin position="2185"/>
        <end position="2194"/>
    </location>
</feature>
<dbReference type="Pfam" id="PF12796">
    <property type="entry name" value="Ank_2"/>
    <property type="match status" value="5"/>
</dbReference>
<evidence type="ECO:0000256" key="10">
    <source>
        <dbReference type="ARBA" id="ARBA00023212"/>
    </source>
</evidence>
<dbReference type="FunFam" id="1.10.533.10:FF:000002">
    <property type="entry name" value="Ankyrin-3 isoform 2"/>
    <property type="match status" value="1"/>
</dbReference>
<keyword evidence="19" id="KW-1185">Reference proteome</keyword>
<feature type="repeat" description="ANK" evidence="15">
    <location>
        <begin position="173"/>
        <end position="196"/>
    </location>
</feature>
<feature type="region of interest" description="Disordered" evidence="16">
    <location>
        <begin position="2803"/>
        <end position="2872"/>
    </location>
</feature>
<feature type="region of interest" description="Disordered" evidence="16">
    <location>
        <begin position="2485"/>
        <end position="2552"/>
    </location>
</feature>
<evidence type="ECO:0000259" key="17">
    <source>
        <dbReference type="PROSITE" id="PS50017"/>
    </source>
</evidence>
<dbReference type="SUPFAM" id="SSF47986">
    <property type="entry name" value="DEATH domain"/>
    <property type="match status" value="1"/>
</dbReference>
<feature type="compositionally biased region" description="Basic and acidic residues" evidence="16">
    <location>
        <begin position="2526"/>
        <end position="2536"/>
    </location>
</feature>
<feature type="repeat" description="ANK" evidence="15">
    <location>
        <begin position="573"/>
        <end position="605"/>
    </location>
</feature>
<evidence type="ECO:0000256" key="6">
    <source>
        <dbReference type="ARBA" id="ARBA00022737"/>
    </source>
</evidence>
<feature type="compositionally biased region" description="Polar residues" evidence="16">
    <location>
        <begin position="2515"/>
        <end position="2524"/>
    </location>
</feature>
<feature type="compositionally biased region" description="Low complexity" evidence="16">
    <location>
        <begin position="3759"/>
        <end position="3776"/>
    </location>
</feature>
<dbReference type="GO" id="GO:0005856">
    <property type="term" value="C:cytoskeleton"/>
    <property type="evidence" value="ECO:0007669"/>
    <property type="project" value="UniProtKB-SubCell"/>
</dbReference>
<dbReference type="PROSITE" id="PS50017">
    <property type="entry name" value="DEATH_DOMAIN"/>
    <property type="match status" value="1"/>
</dbReference>
<evidence type="ECO:0000256" key="15">
    <source>
        <dbReference type="PROSITE-ProRule" id="PRU00023"/>
    </source>
</evidence>
<feature type="compositionally biased region" description="Basic and acidic residues" evidence="16">
    <location>
        <begin position="2163"/>
        <end position="2184"/>
    </location>
</feature>
<dbReference type="GO" id="GO:0030315">
    <property type="term" value="C:T-tubule"/>
    <property type="evidence" value="ECO:0007669"/>
    <property type="project" value="UniProtKB-SubCell"/>
</dbReference>
<feature type="region of interest" description="Disordered" evidence="16">
    <location>
        <begin position="1"/>
        <end position="35"/>
    </location>
</feature>
<dbReference type="PRINTS" id="PR01415">
    <property type="entry name" value="ANKYRIN"/>
</dbReference>
<feature type="compositionally biased region" description="Basic and acidic residues" evidence="16">
    <location>
        <begin position="3979"/>
        <end position="3995"/>
    </location>
</feature>
<feature type="compositionally biased region" description="Polar residues" evidence="16">
    <location>
        <begin position="1758"/>
        <end position="1772"/>
    </location>
</feature>
<dbReference type="GO" id="GO:0007165">
    <property type="term" value="P:signal transduction"/>
    <property type="evidence" value="ECO:0007669"/>
    <property type="project" value="InterPro"/>
</dbReference>
<dbReference type="FunFam" id="1.25.40.20:FF:000002">
    <property type="entry name" value="Ankyrin-2 isoform 2"/>
    <property type="match status" value="1"/>
</dbReference>
<feature type="compositionally biased region" description="Low complexity" evidence="16">
    <location>
        <begin position="1744"/>
        <end position="1757"/>
    </location>
</feature>
<keyword evidence="11" id="KW-0458">Lysosome</keyword>
<dbReference type="SMART" id="SM00005">
    <property type="entry name" value="DEATH"/>
    <property type="match status" value="1"/>
</dbReference>
<keyword evidence="10" id="KW-0206">Cytoskeleton</keyword>
<dbReference type="Pfam" id="PF00023">
    <property type="entry name" value="Ank"/>
    <property type="match status" value="2"/>
</dbReference>
<feature type="compositionally biased region" description="Polar residues" evidence="16">
    <location>
        <begin position="3135"/>
        <end position="3152"/>
    </location>
</feature>
<evidence type="ECO:0000256" key="16">
    <source>
        <dbReference type="SAM" id="MobiDB-lite"/>
    </source>
</evidence>
<feature type="region of interest" description="Disordered" evidence="16">
    <location>
        <begin position="3812"/>
        <end position="3907"/>
    </location>
</feature>
<feature type="compositionally biased region" description="Acidic residues" evidence="16">
    <location>
        <begin position="3873"/>
        <end position="3883"/>
    </location>
</feature>
<feature type="compositionally biased region" description="Gly residues" evidence="16">
    <location>
        <begin position="4075"/>
        <end position="4086"/>
    </location>
</feature>
<dbReference type="PROSITE" id="PS51145">
    <property type="entry name" value="ZU5"/>
    <property type="match status" value="2"/>
</dbReference>